<organism evidence="1 2">
    <name type="scientific">Nitrospira defluvii</name>
    <dbReference type="NCBI Taxonomy" id="330214"/>
    <lineage>
        <taxon>Bacteria</taxon>
        <taxon>Pseudomonadati</taxon>
        <taxon>Nitrospirota</taxon>
        <taxon>Nitrospiria</taxon>
        <taxon>Nitrospirales</taxon>
        <taxon>Nitrospiraceae</taxon>
        <taxon>Nitrospira</taxon>
    </lineage>
</organism>
<gene>
    <name evidence="1" type="ORF">NIDE3659</name>
</gene>
<keyword evidence="2" id="KW-1185">Reference proteome</keyword>
<evidence type="ECO:0000313" key="2">
    <source>
        <dbReference type="Proteomes" id="UP000001660"/>
    </source>
</evidence>
<dbReference type="AlphaFoldDB" id="D8P7J1"/>
<dbReference type="EMBL" id="FP929003">
    <property type="protein sequence ID" value="CBK43337.1"/>
    <property type="molecule type" value="Genomic_DNA"/>
</dbReference>
<accession>D8P7J1</accession>
<evidence type="ECO:0000313" key="1">
    <source>
        <dbReference type="EMBL" id="CBK43337.1"/>
    </source>
</evidence>
<name>D8P7J1_9BACT</name>
<reference evidence="1 2" key="1">
    <citation type="journal article" date="2010" name="Proc. Natl. Acad. Sci. U.S.A.">
        <title>A Nitrospira metagenome illuminates the physiology and evolution of globally important nitrite-oxidizing bacteria.</title>
        <authorList>
            <person name="Lucker S."/>
            <person name="Wagner M."/>
            <person name="Maixner F."/>
            <person name="Pelletier E."/>
            <person name="Koch H."/>
            <person name="Vacherie B."/>
            <person name="Rattei T."/>
            <person name="Sinninghe Damste J."/>
            <person name="Spieck E."/>
            <person name="Le Paslier D."/>
            <person name="Daims H."/>
        </authorList>
    </citation>
    <scope>NUCLEOTIDE SEQUENCE [LARGE SCALE GENOMIC DNA]</scope>
</reference>
<dbReference type="Proteomes" id="UP000001660">
    <property type="component" value="Chromosome"/>
</dbReference>
<protein>
    <submittedName>
        <fullName evidence="1">Uncharacterized protein</fullName>
    </submittedName>
</protein>
<dbReference type="HOGENOM" id="CLU_2768178_0_0_0"/>
<dbReference type="STRING" id="330214.NIDE3659"/>
<sequence>MTLLTLRVADLAAALLDGLFAQPAGNCHTDSAHEVIVVYCATIECFRSVLDAVGSFIRTRDERRFTNDG</sequence>
<proteinExistence type="predicted"/>
<dbReference type="KEGG" id="nde:NIDE3659"/>